<dbReference type="Proteomes" id="UP000010816">
    <property type="component" value="Chromosome"/>
</dbReference>
<evidence type="ECO:0000313" key="3">
    <source>
        <dbReference type="Proteomes" id="UP000010816"/>
    </source>
</evidence>
<keyword evidence="3" id="KW-1185">Reference proteome</keyword>
<accession>L0H0K7</accession>
<gene>
    <name evidence="2" type="ORF">Thimo_2895</name>
</gene>
<evidence type="ECO:0008006" key="4">
    <source>
        <dbReference type="Google" id="ProtNLM"/>
    </source>
</evidence>
<proteinExistence type="predicted"/>
<dbReference type="HOGENOM" id="CLU_1057434_0_0_6"/>
<name>L0H0K7_9GAMM</name>
<protein>
    <recommendedName>
        <fullName evidence="4">YtxH domain-containing protein</fullName>
    </recommendedName>
</protein>
<sequence length="284" mass="28572">MSDNAKGGPGQGEQAQGPNTSEPPWGSGQWAGTPEPARYGSAEGYAAEAAADRGPTPAWPPGTEHNTWGQAGGAAASQGSRVAGSGEALWGQGNGGQEPGRAGYPQGAHQPGWQGQAQSQPHPAWAAADYPHGTQQGGYPNPYPPPSGYGFDRAPWPPAADDPYRGHAGYGPPYPAAAPGYAAHNGSGAGVGQGTGPYATAGFAALMDEMLGEGNGLSSLSRMLNLDDKELWKGALVGAAAVLLLTNESVQNALMHGGARARDAVRTGVDKLKPSTKGAGEGSA</sequence>
<dbReference type="AlphaFoldDB" id="L0H0K7"/>
<dbReference type="KEGG" id="tmb:Thimo_2895"/>
<dbReference type="EMBL" id="CP003051">
    <property type="protein sequence ID" value="AGA91592.1"/>
    <property type="molecule type" value="Genomic_DNA"/>
</dbReference>
<feature type="region of interest" description="Disordered" evidence="1">
    <location>
        <begin position="1"/>
        <end position="141"/>
    </location>
</feature>
<feature type="compositionally biased region" description="Low complexity" evidence="1">
    <location>
        <begin position="73"/>
        <end position="86"/>
    </location>
</feature>
<evidence type="ECO:0000256" key="1">
    <source>
        <dbReference type="SAM" id="MobiDB-lite"/>
    </source>
</evidence>
<reference evidence="2 3" key="1">
    <citation type="submission" date="2011-09" db="EMBL/GenBank/DDBJ databases">
        <title>Complete sequence of chromosome of Thioflavicoccus mobilis 8321.</title>
        <authorList>
            <consortium name="US DOE Joint Genome Institute"/>
            <person name="Lucas S."/>
            <person name="Han J."/>
            <person name="Lapidus A."/>
            <person name="Cheng J.-F."/>
            <person name="Goodwin L."/>
            <person name="Pitluck S."/>
            <person name="Peters L."/>
            <person name="Ovchinnikova G."/>
            <person name="Lu M."/>
            <person name="Detter J.C."/>
            <person name="Han C."/>
            <person name="Tapia R."/>
            <person name="Land M."/>
            <person name="Hauser L."/>
            <person name="Kyrpides N."/>
            <person name="Ivanova N."/>
            <person name="Pagani I."/>
            <person name="Vogl K."/>
            <person name="Liu Z."/>
            <person name="Imhoff J."/>
            <person name="Thiel V."/>
            <person name="Frigaard N.-U."/>
            <person name="Bryant D."/>
            <person name="Woyke T."/>
        </authorList>
    </citation>
    <scope>NUCLEOTIDE SEQUENCE [LARGE SCALE GENOMIC DNA]</scope>
    <source>
        <strain evidence="2 3">8321</strain>
    </source>
</reference>
<organism evidence="2 3">
    <name type="scientific">Thioflavicoccus mobilis 8321</name>
    <dbReference type="NCBI Taxonomy" id="765912"/>
    <lineage>
        <taxon>Bacteria</taxon>
        <taxon>Pseudomonadati</taxon>
        <taxon>Pseudomonadota</taxon>
        <taxon>Gammaproteobacteria</taxon>
        <taxon>Chromatiales</taxon>
        <taxon>Chromatiaceae</taxon>
        <taxon>Thioflavicoccus</taxon>
    </lineage>
</organism>
<feature type="compositionally biased region" description="Low complexity" evidence="1">
    <location>
        <begin position="37"/>
        <end position="49"/>
    </location>
</feature>
<evidence type="ECO:0000313" key="2">
    <source>
        <dbReference type="EMBL" id="AGA91592.1"/>
    </source>
</evidence>
<dbReference type="STRING" id="765912.Thimo_2895"/>